<evidence type="ECO:0000256" key="13">
    <source>
        <dbReference type="SAM" id="Phobius"/>
    </source>
</evidence>
<dbReference type="InterPro" id="IPR049874">
    <property type="entry name" value="ROK_cs"/>
</dbReference>
<gene>
    <name evidence="14" type="ORF">CLEP1334_LOCUS23356</name>
</gene>
<comment type="similarity">
    <text evidence="2">Belongs to the ROK (NagC/XylR) family.</text>
</comment>
<dbReference type="GO" id="GO:0008865">
    <property type="term" value="F:fructokinase activity"/>
    <property type="evidence" value="ECO:0007669"/>
    <property type="project" value="UniProtKB-EC"/>
</dbReference>
<comment type="cofactor">
    <cofactor evidence="1">
        <name>Mg(2+)</name>
        <dbReference type="ChEBI" id="CHEBI:18420"/>
    </cofactor>
</comment>
<evidence type="ECO:0000256" key="2">
    <source>
        <dbReference type="ARBA" id="ARBA00006479"/>
    </source>
</evidence>
<keyword evidence="9" id="KW-0460">Magnesium</keyword>
<evidence type="ECO:0000256" key="4">
    <source>
        <dbReference type="ARBA" id="ARBA00022723"/>
    </source>
</evidence>
<evidence type="ECO:0000256" key="9">
    <source>
        <dbReference type="ARBA" id="ARBA00022842"/>
    </source>
</evidence>
<evidence type="ECO:0000256" key="3">
    <source>
        <dbReference type="ARBA" id="ARBA00022679"/>
    </source>
</evidence>
<keyword evidence="13" id="KW-1133">Transmembrane helix</keyword>
<dbReference type="Pfam" id="PF00480">
    <property type="entry name" value="ROK"/>
    <property type="match status" value="1"/>
</dbReference>
<keyword evidence="7" id="KW-0862">Zinc</keyword>
<comment type="catalytic activity">
    <reaction evidence="12">
        <text>D-fructose + ATP = D-fructose 6-phosphate + ADP + H(+)</text>
        <dbReference type="Rhea" id="RHEA:16125"/>
        <dbReference type="ChEBI" id="CHEBI:15378"/>
        <dbReference type="ChEBI" id="CHEBI:30616"/>
        <dbReference type="ChEBI" id="CHEBI:37721"/>
        <dbReference type="ChEBI" id="CHEBI:61527"/>
        <dbReference type="ChEBI" id="CHEBI:456216"/>
        <dbReference type="EC" id="2.7.1.4"/>
    </reaction>
</comment>
<evidence type="ECO:0000256" key="5">
    <source>
        <dbReference type="ARBA" id="ARBA00022741"/>
    </source>
</evidence>
<keyword evidence="6" id="KW-0418">Kinase</keyword>
<evidence type="ECO:0000256" key="11">
    <source>
        <dbReference type="ARBA" id="ARBA00038887"/>
    </source>
</evidence>
<reference evidence="14" key="1">
    <citation type="submission" date="2021-01" db="EMBL/GenBank/DDBJ databases">
        <authorList>
            <person name="Corre E."/>
            <person name="Pelletier E."/>
            <person name="Niang G."/>
            <person name="Scheremetjew M."/>
            <person name="Finn R."/>
            <person name="Kale V."/>
            <person name="Holt S."/>
            <person name="Cochrane G."/>
            <person name="Meng A."/>
            <person name="Brown T."/>
            <person name="Cohen L."/>
        </authorList>
    </citation>
    <scope>NUCLEOTIDE SEQUENCE</scope>
    <source>
        <strain evidence="14">RCC1130</strain>
    </source>
</reference>
<dbReference type="AlphaFoldDB" id="A0A7S0P2Y6"/>
<keyword evidence="4" id="KW-0479">Metal-binding</keyword>
<accession>A0A7S0P2Y6</accession>
<evidence type="ECO:0000256" key="1">
    <source>
        <dbReference type="ARBA" id="ARBA00001946"/>
    </source>
</evidence>
<dbReference type="EMBL" id="HBER01046598">
    <property type="protein sequence ID" value="CAD8548066.1"/>
    <property type="molecule type" value="Transcribed_RNA"/>
</dbReference>
<dbReference type="PANTHER" id="PTHR42742:SF3">
    <property type="entry name" value="FRUCTOKINASE"/>
    <property type="match status" value="1"/>
</dbReference>
<dbReference type="PANTHER" id="PTHR42742">
    <property type="entry name" value="TRANSCRIPTIONAL REPRESSOR MPRA"/>
    <property type="match status" value="1"/>
</dbReference>
<dbReference type="FunFam" id="3.30.420.40:FF:000153">
    <property type="entry name" value="Putative fructokinase"/>
    <property type="match status" value="1"/>
</dbReference>
<keyword evidence="5" id="KW-0547">Nucleotide-binding</keyword>
<keyword evidence="13" id="KW-0472">Membrane</keyword>
<dbReference type="GO" id="GO:0046872">
    <property type="term" value="F:metal ion binding"/>
    <property type="evidence" value="ECO:0007669"/>
    <property type="project" value="UniProtKB-KW"/>
</dbReference>
<evidence type="ECO:0000256" key="10">
    <source>
        <dbReference type="ARBA" id="ARBA00023277"/>
    </source>
</evidence>
<protein>
    <recommendedName>
        <fullName evidence="11">fructokinase</fullName>
        <ecNumber evidence="11">2.7.1.4</ecNumber>
    </recommendedName>
</protein>
<dbReference type="InterPro" id="IPR043129">
    <property type="entry name" value="ATPase_NBD"/>
</dbReference>
<evidence type="ECO:0000256" key="8">
    <source>
        <dbReference type="ARBA" id="ARBA00022840"/>
    </source>
</evidence>
<dbReference type="InterPro" id="IPR000600">
    <property type="entry name" value="ROK"/>
</dbReference>
<dbReference type="CDD" id="cd24067">
    <property type="entry name" value="ASKHA_NBD_ROK_BsFRK-like"/>
    <property type="match status" value="1"/>
</dbReference>
<keyword evidence="10" id="KW-0119">Carbohydrate metabolism</keyword>
<evidence type="ECO:0000256" key="6">
    <source>
        <dbReference type="ARBA" id="ARBA00022777"/>
    </source>
</evidence>
<sequence>MLAAVEGGGTSFVVAIACGEPSNVIEREEFPTTTPEETIKRVTTWLSARHYDALGVATFGPVDLNTASPTYGFITTTPKPGWQHADVLGPLRAVRDVPFALDTDVNAPALAEFRHAKASGECLSSCAYVTVGTGIGVGLVMNGAPVHGMMHPEGGHVCVPLHEQDVQLSFNGSNRSDTFGGFCAESMACSVALAQRAGLASTSELKHTGDTHEMWDAAAHYLGALCANIILLVSPERIVMSGGVMLRKSLFPRIRAATQQHLNGYLQLPQLTTQAGIDKFIVPSAWGNDAGLMGALTLAQLAHEKARATSPQTACASWRLVSRDRPLLFLASASLLGAALGVALCSRIRR</sequence>
<keyword evidence="3" id="KW-0808">Transferase</keyword>
<organism evidence="14">
    <name type="scientific">Calcidiscus leptoporus</name>
    <dbReference type="NCBI Taxonomy" id="127549"/>
    <lineage>
        <taxon>Eukaryota</taxon>
        <taxon>Haptista</taxon>
        <taxon>Haptophyta</taxon>
        <taxon>Prymnesiophyceae</taxon>
        <taxon>Coccolithales</taxon>
        <taxon>Calcidiscaceae</taxon>
        <taxon>Calcidiscus</taxon>
    </lineage>
</organism>
<dbReference type="EC" id="2.7.1.4" evidence="11"/>
<dbReference type="Gene3D" id="3.30.420.40">
    <property type="match status" value="2"/>
</dbReference>
<name>A0A7S0P2Y6_9EUKA</name>
<keyword evidence="13" id="KW-0812">Transmembrane</keyword>
<evidence type="ECO:0000313" key="14">
    <source>
        <dbReference type="EMBL" id="CAD8548066.1"/>
    </source>
</evidence>
<dbReference type="SUPFAM" id="SSF53067">
    <property type="entry name" value="Actin-like ATPase domain"/>
    <property type="match status" value="1"/>
</dbReference>
<keyword evidence="8" id="KW-0067">ATP-binding</keyword>
<feature type="transmembrane region" description="Helical" evidence="13">
    <location>
        <begin position="327"/>
        <end position="345"/>
    </location>
</feature>
<evidence type="ECO:0000256" key="12">
    <source>
        <dbReference type="ARBA" id="ARBA00048451"/>
    </source>
</evidence>
<evidence type="ECO:0000256" key="7">
    <source>
        <dbReference type="ARBA" id="ARBA00022833"/>
    </source>
</evidence>
<proteinExistence type="inferred from homology"/>
<dbReference type="GO" id="GO:0005524">
    <property type="term" value="F:ATP binding"/>
    <property type="evidence" value="ECO:0007669"/>
    <property type="project" value="UniProtKB-KW"/>
</dbReference>
<dbReference type="PROSITE" id="PS01125">
    <property type="entry name" value="ROK"/>
    <property type="match status" value="1"/>
</dbReference>
<dbReference type="InterPro" id="IPR051804">
    <property type="entry name" value="Carb_Metab_Reg_Kinase/Isom"/>
</dbReference>